<keyword evidence="2" id="KW-1185">Reference proteome</keyword>
<sequence length="243" mass="27734">MDPFDLRPFFKQSLSVVFSLDETNRNVFSYQNSITQALKTKYGIEAYTGASPAQVYMTMFAMSSVLFHAHPDRRWLYNAMWARVFDSEYLSTEEGAYNWLAIAIKQRAWIGYDGMRILPVLGTEGGTLALFNSLVQLDTNEWEAEFCFDTFETPKITGSIYYIASVFQSCCHVPDMSPKLDISMSYEQCRAEVDQISHNIALYYSEKFLSSASLPDAYEKNSKIRHGAGKETAKEGFMLKPEH</sequence>
<comment type="caution">
    <text evidence="1">The sequence shown here is derived from an EMBL/GenBank/DDBJ whole genome shotgun (WGS) entry which is preliminary data.</text>
</comment>
<reference evidence="1" key="1">
    <citation type="submission" date="2022-12" db="EMBL/GenBank/DDBJ databases">
        <authorList>
            <person name="Petersen C."/>
        </authorList>
    </citation>
    <scope>NUCLEOTIDE SEQUENCE</scope>
    <source>
        <strain evidence="1">IBT 29677</strain>
    </source>
</reference>
<accession>A0A9W9W5Y9</accession>
<name>A0A9W9W5Y9_9EURO</name>
<dbReference type="GeneID" id="81367533"/>
<proteinExistence type="predicted"/>
<evidence type="ECO:0000313" key="2">
    <source>
        <dbReference type="Proteomes" id="UP001147747"/>
    </source>
</evidence>
<dbReference type="Proteomes" id="UP001147747">
    <property type="component" value="Unassembled WGS sequence"/>
</dbReference>
<evidence type="ECO:0000313" key="1">
    <source>
        <dbReference type="EMBL" id="KAJ5404045.1"/>
    </source>
</evidence>
<protein>
    <submittedName>
        <fullName evidence="1">Uncharacterized protein</fullName>
    </submittedName>
</protein>
<organism evidence="1 2">
    <name type="scientific">Penicillium cosmopolitanum</name>
    <dbReference type="NCBI Taxonomy" id="1131564"/>
    <lineage>
        <taxon>Eukaryota</taxon>
        <taxon>Fungi</taxon>
        <taxon>Dikarya</taxon>
        <taxon>Ascomycota</taxon>
        <taxon>Pezizomycotina</taxon>
        <taxon>Eurotiomycetes</taxon>
        <taxon>Eurotiomycetidae</taxon>
        <taxon>Eurotiales</taxon>
        <taxon>Aspergillaceae</taxon>
        <taxon>Penicillium</taxon>
    </lineage>
</organism>
<gene>
    <name evidence="1" type="ORF">N7509_003916</name>
</gene>
<dbReference type="RefSeq" id="XP_056491287.1">
    <property type="nucleotide sequence ID" value="XM_056628553.1"/>
</dbReference>
<reference evidence="1" key="2">
    <citation type="journal article" date="2023" name="IMA Fungus">
        <title>Comparative genomic study of the Penicillium genus elucidates a diverse pangenome and 15 lateral gene transfer events.</title>
        <authorList>
            <person name="Petersen C."/>
            <person name="Sorensen T."/>
            <person name="Nielsen M.R."/>
            <person name="Sondergaard T.E."/>
            <person name="Sorensen J.L."/>
            <person name="Fitzpatrick D.A."/>
            <person name="Frisvad J.C."/>
            <person name="Nielsen K.L."/>
        </authorList>
    </citation>
    <scope>NUCLEOTIDE SEQUENCE</scope>
    <source>
        <strain evidence="1">IBT 29677</strain>
    </source>
</reference>
<dbReference type="EMBL" id="JAPZBU010000005">
    <property type="protein sequence ID" value="KAJ5404045.1"/>
    <property type="molecule type" value="Genomic_DNA"/>
</dbReference>
<dbReference type="AlphaFoldDB" id="A0A9W9W5Y9"/>